<sequence length="186" mass="21660">MGITQETINHRKLVQELYDRRTLHKIVGARPLPVVVKSSDEISFRKPAERESSSSKSKASRAVESVWDTEDASHDFDHEEYYSRRHRHRPAADEERGRYDIGQQPSKKRRKTGRESDAHTVVFVDDDDDEEERRADEMEDGEYMSLDSESDDDRRPKLSRRSSAKSDHRRSYWLSKGIGPPDDQSN</sequence>
<evidence type="ECO:0000313" key="3">
    <source>
        <dbReference type="Proteomes" id="UP000053424"/>
    </source>
</evidence>
<organism evidence="2 3">
    <name type="scientific">Hebeloma cylindrosporum</name>
    <dbReference type="NCBI Taxonomy" id="76867"/>
    <lineage>
        <taxon>Eukaryota</taxon>
        <taxon>Fungi</taxon>
        <taxon>Dikarya</taxon>
        <taxon>Basidiomycota</taxon>
        <taxon>Agaricomycotina</taxon>
        <taxon>Agaricomycetes</taxon>
        <taxon>Agaricomycetidae</taxon>
        <taxon>Agaricales</taxon>
        <taxon>Agaricineae</taxon>
        <taxon>Hymenogastraceae</taxon>
        <taxon>Hebeloma</taxon>
    </lineage>
</organism>
<proteinExistence type="predicted"/>
<keyword evidence="3" id="KW-1185">Reference proteome</keyword>
<feature type="compositionally biased region" description="Basic and acidic residues" evidence="1">
    <location>
        <begin position="90"/>
        <end position="99"/>
    </location>
</feature>
<dbReference type="AlphaFoldDB" id="A0A0C2Z634"/>
<feature type="compositionally biased region" description="Acidic residues" evidence="1">
    <location>
        <begin position="124"/>
        <end position="142"/>
    </location>
</feature>
<reference evidence="2 3" key="1">
    <citation type="submission" date="2014-04" db="EMBL/GenBank/DDBJ databases">
        <authorList>
            <consortium name="DOE Joint Genome Institute"/>
            <person name="Kuo A."/>
            <person name="Gay G."/>
            <person name="Dore J."/>
            <person name="Kohler A."/>
            <person name="Nagy L.G."/>
            <person name="Floudas D."/>
            <person name="Copeland A."/>
            <person name="Barry K.W."/>
            <person name="Cichocki N."/>
            <person name="Veneault-Fourrey C."/>
            <person name="LaButti K."/>
            <person name="Lindquist E.A."/>
            <person name="Lipzen A."/>
            <person name="Lundell T."/>
            <person name="Morin E."/>
            <person name="Murat C."/>
            <person name="Sun H."/>
            <person name="Tunlid A."/>
            <person name="Henrissat B."/>
            <person name="Grigoriev I.V."/>
            <person name="Hibbett D.S."/>
            <person name="Martin F."/>
            <person name="Nordberg H.P."/>
            <person name="Cantor M.N."/>
            <person name="Hua S.X."/>
        </authorList>
    </citation>
    <scope>NUCLEOTIDE SEQUENCE [LARGE SCALE GENOMIC DNA]</scope>
    <source>
        <strain evidence="3">h7</strain>
    </source>
</reference>
<feature type="region of interest" description="Disordered" evidence="1">
    <location>
        <begin position="41"/>
        <end position="186"/>
    </location>
</feature>
<dbReference type="HOGENOM" id="CLU_1454588_0_0_1"/>
<protein>
    <submittedName>
        <fullName evidence="2">Uncharacterized protein</fullName>
    </submittedName>
</protein>
<dbReference type="OrthoDB" id="273917at2759"/>
<feature type="compositionally biased region" description="Basic and acidic residues" evidence="1">
    <location>
        <begin position="71"/>
        <end position="83"/>
    </location>
</feature>
<evidence type="ECO:0000313" key="2">
    <source>
        <dbReference type="EMBL" id="KIM48612.1"/>
    </source>
</evidence>
<gene>
    <name evidence="2" type="ORF">M413DRAFT_82359</name>
</gene>
<dbReference type="EMBL" id="KN831768">
    <property type="protein sequence ID" value="KIM48612.1"/>
    <property type="molecule type" value="Genomic_DNA"/>
</dbReference>
<name>A0A0C2Z634_HEBCY</name>
<dbReference type="STRING" id="686832.A0A0C2Z634"/>
<reference evidence="3" key="2">
    <citation type="submission" date="2015-01" db="EMBL/GenBank/DDBJ databases">
        <title>Evolutionary Origins and Diversification of the Mycorrhizal Mutualists.</title>
        <authorList>
            <consortium name="DOE Joint Genome Institute"/>
            <consortium name="Mycorrhizal Genomics Consortium"/>
            <person name="Kohler A."/>
            <person name="Kuo A."/>
            <person name="Nagy L.G."/>
            <person name="Floudas D."/>
            <person name="Copeland A."/>
            <person name="Barry K.W."/>
            <person name="Cichocki N."/>
            <person name="Veneault-Fourrey C."/>
            <person name="LaButti K."/>
            <person name="Lindquist E.A."/>
            <person name="Lipzen A."/>
            <person name="Lundell T."/>
            <person name="Morin E."/>
            <person name="Murat C."/>
            <person name="Riley R."/>
            <person name="Ohm R."/>
            <person name="Sun H."/>
            <person name="Tunlid A."/>
            <person name="Henrissat B."/>
            <person name="Grigoriev I.V."/>
            <person name="Hibbett D.S."/>
            <person name="Martin F."/>
        </authorList>
    </citation>
    <scope>NUCLEOTIDE SEQUENCE [LARGE SCALE GENOMIC DNA]</scope>
    <source>
        <strain evidence="3">h7</strain>
    </source>
</reference>
<feature type="compositionally biased region" description="Basic and acidic residues" evidence="1">
    <location>
        <begin position="41"/>
        <end position="53"/>
    </location>
</feature>
<evidence type="ECO:0000256" key="1">
    <source>
        <dbReference type="SAM" id="MobiDB-lite"/>
    </source>
</evidence>
<dbReference type="Proteomes" id="UP000053424">
    <property type="component" value="Unassembled WGS sequence"/>
</dbReference>
<accession>A0A0C2Z634</accession>
<feature type="compositionally biased region" description="Low complexity" evidence="1">
    <location>
        <begin position="54"/>
        <end position="65"/>
    </location>
</feature>